<evidence type="ECO:0000256" key="6">
    <source>
        <dbReference type="ARBA" id="ARBA00023136"/>
    </source>
</evidence>
<name>A0ABN6Y3M1_9MICO</name>
<evidence type="ECO:0000256" key="4">
    <source>
        <dbReference type="ARBA" id="ARBA00022692"/>
    </source>
</evidence>
<dbReference type="InterPro" id="IPR032808">
    <property type="entry name" value="DoxX"/>
</dbReference>
<dbReference type="InterPro" id="IPR051907">
    <property type="entry name" value="DoxX-like_oxidoreductase"/>
</dbReference>
<feature type="transmembrane region" description="Helical" evidence="7">
    <location>
        <begin position="102"/>
        <end position="121"/>
    </location>
</feature>
<reference evidence="9" key="1">
    <citation type="journal article" date="2019" name="Int. J. Syst. Evol. Microbiol.">
        <title>The Global Catalogue of Microorganisms (GCM) 10K type strain sequencing project: providing services to taxonomists for standard genome sequencing and annotation.</title>
        <authorList>
            <consortium name="The Broad Institute Genomics Platform"/>
            <consortium name="The Broad Institute Genome Sequencing Center for Infectious Disease"/>
            <person name="Wu L."/>
            <person name="Ma J."/>
        </authorList>
    </citation>
    <scope>NUCLEOTIDE SEQUENCE [LARGE SCALE GENOMIC DNA]</scope>
    <source>
        <strain evidence="9">NBRC 108728</strain>
    </source>
</reference>
<evidence type="ECO:0000256" key="5">
    <source>
        <dbReference type="ARBA" id="ARBA00022989"/>
    </source>
</evidence>
<keyword evidence="3" id="KW-1003">Cell membrane</keyword>
<evidence type="ECO:0000256" key="1">
    <source>
        <dbReference type="ARBA" id="ARBA00004651"/>
    </source>
</evidence>
<comment type="subcellular location">
    <subcellularLocation>
        <location evidence="1">Cell membrane</location>
        <topology evidence="1">Multi-pass membrane protein</topology>
    </subcellularLocation>
</comment>
<dbReference type="RefSeq" id="WP_286343383.1">
    <property type="nucleotide sequence ID" value="NZ_AP027732.1"/>
</dbReference>
<dbReference type="Proteomes" id="UP001321486">
    <property type="component" value="Chromosome"/>
</dbReference>
<evidence type="ECO:0000313" key="8">
    <source>
        <dbReference type="EMBL" id="BDZ50333.1"/>
    </source>
</evidence>
<feature type="transmembrane region" description="Helical" evidence="7">
    <location>
        <begin position="133"/>
        <end position="154"/>
    </location>
</feature>
<dbReference type="Pfam" id="PF07681">
    <property type="entry name" value="DoxX"/>
    <property type="match status" value="1"/>
</dbReference>
<evidence type="ECO:0000256" key="3">
    <source>
        <dbReference type="ARBA" id="ARBA00022475"/>
    </source>
</evidence>
<evidence type="ECO:0000313" key="9">
    <source>
        <dbReference type="Proteomes" id="UP001321486"/>
    </source>
</evidence>
<dbReference type="PANTHER" id="PTHR33452">
    <property type="entry name" value="OXIDOREDUCTASE CATD-RELATED"/>
    <property type="match status" value="1"/>
</dbReference>
<organism evidence="8 9">
    <name type="scientific">Frondihabitans sucicola</name>
    <dbReference type="NCBI Taxonomy" id="1268041"/>
    <lineage>
        <taxon>Bacteria</taxon>
        <taxon>Bacillati</taxon>
        <taxon>Actinomycetota</taxon>
        <taxon>Actinomycetes</taxon>
        <taxon>Micrococcales</taxon>
        <taxon>Microbacteriaceae</taxon>
        <taxon>Frondihabitans</taxon>
    </lineage>
</organism>
<keyword evidence="4 7" id="KW-0812">Transmembrane</keyword>
<comment type="similarity">
    <text evidence="2">Belongs to the DoxX family.</text>
</comment>
<evidence type="ECO:0000256" key="2">
    <source>
        <dbReference type="ARBA" id="ARBA00006679"/>
    </source>
</evidence>
<feature type="transmembrane region" description="Helical" evidence="7">
    <location>
        <begin position="66"/>
        <end position="90"/>
    </location>
</feature>
<dbReference type="EMBL" id="AP027732">
    <property type="protein sequence ID" value="BDZ50333.1"/>
    <property type="molecule type" value="Genomic_DNA"/>
</dbReference>
<protein>
    <submittedName>
        <fullName evidence="8">RpiR family transcriptional regulator</fullName>
    </submittedName>
</protein>
<accession>A0ABN6Y3M1</accession>
<sequence>MSLGTTLLRVTVGGLLAGHGLQKLTGSFNGPGIEGVTQMMHGIGLQPAKRNALLAAATETAGGAGVALGALTPLAAAGLIGSMVTAVRTVHLKNGPWNSDGGYEYNAVLIAALGVIAAGPGKLSFDAVIGRKSWGVGGTLFALIGGFAASAAVIELGRRAPAPEVDAEGAAG</sequence>
<gene>
    <name evidence="8" type="ORF">GCM10025867_25740</name>
</gene>
<dbReference type="PANTHER" id="PTHR33452:SF1">
    <property type="entry name" value="INNER MEMBRANE PROTEIN YPHA-RELATED"/>
    <property type="match status" value="1"/>
</dbReference>
<keyword evidence="5 7" id="KW-1133">Transmembrane helix</keyword>
<keyword evidence="6 7" id="KW-0472">Membrane</keyword>
<keyword evidence="9" id="KW-1185">Reference proteome</keyword>
<proteinExistence type="inferred from homology"/>
<evidence type="ECO:0000256" key="7">
    <source>
        <dbReference type="SAM" id="Phobius"/>
    </source>
</evidence>